<proteinExistence type="inferred from homology"/>
<evidence type="ECO:0000256" key="10">
    <source>
        <dbReference type="HAMAP-Rule" id="MF_00033"/>
    </source>
</evidence>
<dbReference type="InterPro" id="IPR007235">
    <property type="entry name" value="Glyco_trans_28_C"/>
</dbReference>
<comment type="caution">
    <text evidence="10">Lacks conserved residue(s) required for the propagation of feature annotation.</text>
</comment>
<reference evidence="13 14" key="1">
    <citation type="submission" date="2020-07" db="EMBL/GenBank/DDBJ databases">
        <title>Huge and variable diversity of episymbiotic CPR bacteria and DPANN archaea in groundwater ecosystems.</title>
        <authorList>
            <person name="He C.Y."/>
            <person name="Keren R."/>
            <person name="Whittaker M."/>
            <person name="Farag I.F."/>
            <person name="Doudna J."/>
            <person name="Cate J.H.D."/>
            <person name="Banfield J.F."/>
        </authorList>
    </citation>
    <scope>NUCLEOTIDE SEQUENCE [LARGE SCALE GENOMIC DNA]</scope>
    <source>
        <strain evidence="13">NC_groundwater_541_Ag_S-0.1um_46_50</strain>
    </source>
</reference>
<accession>A0A7T5URA4</accession>
<gene>
    <name evidence="10" type="primary">murG</name>
    <name evidence="13" type="ORF">HYW89_04830</name>
</gene>
<keyword evidence="6 10" id="KW-0573">Peptidoglycan synthesis</keyword>
<feature type="domain" description="Glycosyl transferase family 28 C-terminal" evidence="12">
    <location>
        <begin position="195"/>
        <end position="354"/>
    </location>
</feature>
<evidence type="ECO:0000256" key="3">
    <source>
        <dbReference type="ARBA" id="ARBA00022676"/>
    </source>
</evidence>
<dbReference type="UniPathway" id="UPA00219"/>
<dbReference type="HAMAP" id="MF_00033">
    <property type="entry name" value="MurG"/>
    <property type="match status" value="1"/>
</dbReference>
<dbReference type="CDD" id="cd03785">
    <property type="entry name" value="GT28_MurG"/>
    <property type="match status" value="1"/>
</dbReference>
<dbReference type="PANTHER" id="PTHR21015:SF27">
    <property type="entry name" value="UDP-N-ACETYLGLUCOSAMINE--N-ACETYLMURAMYL-(PENTAPEPTIDE) PYROPHOSPHORYL-UNDECAPRENOL N-ACETYLGLUCOSAMINE TRANSFERASE"/>
    <property type="match status" value="1"/>
</dbReference>
<protein>
    <recommendedName>
        <fullName evidence="10">UDP-N-acetylglucosamine--N-acetylmuramyl-(pentapeptide) pyrophosphoryl-undecaprenol N-acetylglucosamine transferase</fullName>
        <ecNumber evidence="10">2.4.1.227</ecNumber>
    </recommendedName>
    <alternativeName>
        <fullName evidence="10">Undecaprenyl-PP-MurNAc-pentapeptide-UDPGlcNAc GlcNAc transferase</fullName>
    </alternativeName>
</protein>
<dbReference type="Gene3D" id="3.40.50.2000">
    <property type="entry name" value="Glycogen Phosphorylase B"/>
    <property type="match status" value="2"/>
</dbReference>
<keyword evidence="3 10" id="KW-0328">Glycosyltransferase</keyword>
<dbReference type="GO" id="GO:0008360">
    <property type="term" value="P:regulation of cell shape"/>
    <property type="evidence" value="ECO:0007669"/>
    <property type="project" value="UniProtKB-KW"/>
</dbReference>
<keyword evidence="4 10" id="KW-0808">Transferase</keyword>
<keyword evidence="5 10" id="KW-0133">Cell shape</keyword>
<name>A0A7T5URA4_9BACT</name>
<dbReference type="GO" id="GO:0051301">
    <property type="term" value="P:cell division"/>
    <property type="evidence" value="ECO:0007669"/>
    <property type="project" value="UniProtKB-KW"/>
</dbReference>
<evidence type="ECO:0000256" key="9">
    <source>
        <dbReference type="ARBA" id="ARBA00023316"/>
    </source>
</evidence>
<evidence type="ECO:0000256" key="7">
    <source>
        <dbReference type="ARBA" id="ARBA00023136"/>
    </source>
</evidence>
<dbReference type="Pfam" id="PF03033">
    <property type="entry name" value="Glyco_transf_28"/>
    <property type="match status" value="1"/>
</dbReference>
<evidence type="ECO:0000259" key="11">
    <source>
        <dbReference type="Pfam" id="PF03033"/>
    </source>
</evidence>
<keyword evidence="1 10" id="KW-1003">Cell membrane</keyword>
<comment type="subcellular location">
    <subcellularLocation>
        <location evidence="10">Cell membrane</location>
        <topology evidence="10">Peripheral membrane protein</topology>
        <orientation evidence="10">Cytoplasmic side</orientation>
    </subcellularLocation>
</comment>
<dbReference type="InterPro" id="IPR006009">
    <property type="entry name" value="GlcNAc_MurG"/>
</dbReference>
<comment type="similarity">
    <text evidence="10">Belongs to the glycosyltransferase 28 family. MurG subfamily.</text>
</comment>
<dbReference type="Pfam" id="PF04101">
    <property type="entry name" value="Glyco_tran_28_C"/>
    <property type="match status" value="1"/>
</dbReference>
<dbReference type="EC" id="2.4.1.227" evidence="10"/>
<keyword evidence="2 10" id="KW-0132">Cell division</keyword>
<keyword evidence="7 10" id="KW-0472">Membrane</keyword>
<dbReference type="EMBL" id="CP066690">
    <property type="protein sequence ID" value="QQG45291.1"/>
    <property type="molecule type" value="Genomic_DNA"/>
</dbReference>
<evidence type="ECO:0000313" key="14">
    <source>
        <dbReference type="Proteomes" id="UP000595618"/>
    </source>
</evidence>
<feature type="binding site" evidence="10">
    <location>
        <position position="199"/>
    </location>
    <ligand>
        <name>UDP-N-acetyl-alpha-D-glucosamine</name>
        <dbReference type="ChEBI" id="CHEBI:57705"/>
    </ligand>
</feature>
<evidence type="ECO:0000256" key="5">
    <source>
        <dbReference type="ARBA" id="ARBA00022960"/>
    </source>
</evidence>
<comment type="pathway">
    <text evidence="10">Cell wall biogenesis; peptidoglycan biosynthesis.</text>
</comment>
<feature type="binding site" evidence="10">
    <location>
        <position position="169"/>
    </location>
    <ligand>
        <name>UDP-N-acetyl-alpha-D-glucosamine</name>
        <dbReference type="ChEBI" id="CHEBI:57705"/>
    </ligand>
</feature>
<dbReference type="GO" id="GO:0005975">
    <property type="term" value="P:carbohydrate metabolic process"/>
    <property type="evidence" value="ECO:0007669"/>
    <property type="project" value="InterPro"/>
</dbReference>
<keyword evidence="8 10" id="KW-0131">Cell cycle</keyword>
<dbReference type="AlphaFoldDB" id="A0A7T5URA4"/>
<dbReference type="GO" id="GO:0005886">
    <property type="term" value="C:plasma membrane"/>
    <property type="evidence" value="ECO:0007669"/>
    <property type="project" value="UniProtKB-SubCell"/>
</dbReference>
<feature type="domain" description="Glycosyltransferase family 28 N-terminal" evidence="11">
    <location>
        <begin position="3"/>
        <end position="146"/>
    </location>
</feature>
<feature type="binding site" evidence="10">
    <location>
        <position position="303"/>
    </location>
    <ligand>
        <name>UDP-N-acetyl-alpha-D-glucosamine</name>
        <dbReference type="ChEBI" id="CHEBI:57705"/>
    </ligand>
</feature>
<dbReference type="GO" id="GO:0050511">
    <property type="term" value="F:undecaprenyldiphospho-muramoylpentapeptide beta-N-acetylglucosaminyltransferase activity"/>
    <property type="evidence" value="ECO:0007669"/>
    <property type="project" value="UniProtKB-UniRule"/>
</dbReference>
<dbReference type="GO" id="GO:0009252">
    <property type="term" value="P:peptidoglycan biosynthetic process"/>
    <property type="evidence" value="ECO:0007669"/>
    <property type="project" value="UniProtKB-UniRule"/>
</dbReference>
<evidence type="ECO:0000259" key="12">
    <source>
        <dbReference type="Pfam" id="PF04101"/>
    </source>
</evidence>
<dbReference type="GO" id="GO:0071555">
    <property type="term" value="P:cell wall organization"/>
    <property type="evidence" value="ECO:0007669"/>
    <property type="project" value="UniProtKB-KW"/>
</dbReference>
<evidence type="ECO:0000256" key="4">
    <source>
        <dbReference type="ARBA" id="ARBA00022679"/>
    </source>
</evidence>
<comment type="catalytic activity">
    <reaction evidence="10">
        <text>di-trans,octa-cis-undecaprenyl diphospho-N-acetyl-alpha-D-muramoyl-L-alanyl-D-glutamyl-meso-2,6-diaminopimeloyl-D-alanyl-D-alanine + UDP-N-acetyl-alpha-D-glucosamine = di-trans,octa-cis-undecaprenyl diphospho-[N-acetyl-alpha-D-glucosaminyl-(1-&gt;4)]-N-acetyl-alpha-D-muramoyl-L-alanyl-D-glutamyl-meso-2,6-diaminopimeloyl-D-alanyl-D-alanine + UDP + H(+)</text>
        <dbReference type="Rhea" id="RHEA:31227"/>
        <dbReference type="ChEBI" id="CHEBI:15378"/>
        <dbReference type="ChEBI" id="CHEBI:57705"/>
        <dbReference type="ChEBI" id="CHEBI:58223"/>
        <dbReference type="ChEBI" id="CHEBI:61387"/>
        <dbReference type="ChEBI" id="CHEBI:61388"/>
        <dbReference type="EC" id="2.4.1.227"/>
    </reaction>
</comment>
<dbReference type="SUPFAM" id="SSF53756">
    <property type="entry name" value="UDP-Glycosyltransferase/glycogen phosphorylase"/>
    <property type="match status" value="1"/>
</dbReference>
<evidence type="ECO:0000256" key="8">
    <source>
        <dbReference type="ARBA" id="ARBA00023306"/>
    </source>
</evidence>
<dbReference type="Proteomes" id="UP000595618">
    <property type="component" value="Chromosome"/>
</dbReference>
<comment type="function">
    <text evidence="10">Cell wall formation. Catalyzes the transfer of a GlcNAc subunit on undecaprenyl-pyrophosphoryl-MurNAc-pentapeptide (lipid intermediate I) to form undecaprenyl-pyrophosphoryl-MurNAc-(pentapeptide)GlcNAc (lipid intermediate II).</text>
</comment>
<dbReference type="PANTHER" id="PTHR21015">
    <property type="entry name" value="UDP-N-ACETYLGLUCOSAMINE--N-ACETYLMURAMYL-(PENTAPEPTIDE) PYROPHOSPHORYL-UNDECAPRENOL N-ACETYLGLUCOSAMINE TRANSFERASE 1"/>
    <property type="match status" value="1"/>
</dbReference>
<dbReference type="InterPro" id="IPR004276">
    <property type="entry name" value="GlycoTrans_28_N"/>
</dbReference>
<organism evidence="13 14">
    <name type="scientific">Candidatus Sungiibacteriota bacterium</name>
    <dbReference type="NCBI Taxonomy" id="2750080"/>
    <lineage>
        <taxon>Bacteria</taxon>
        <taxon>Candidatus Sungiibacteriota</taxon>
    </lineage>
</organism>
<sequence length="372" mass="41039">MRILFTGGGTGGHFFPILAVIRELKIIAEEERILDLELYYMGPDDFGRDSLKEEGVVSINITTGKIRHYFSLANFTDIFKTILGTWQAVWNVFLLMPDIIFSKGGYGALPAVIAAAIFRIPLIIHESDAVPGKVNLFSQRFAKRIGIAFASSAAFFPKEKIALVGIPIRKRILGGSLEEAREHFSIFSQFPVVGFIGASQGAQKLNDATLGVLKELTDEFEIVHQTGPKNIADIKGETSVILESGHKERYHPLGFLNETEMRDFYLVSNLIVSRAGASSIFEIAAWGKPSILVPLENAAQDHQRKNAYEYAASGACVVIEQANLTPHVLLAEIKKVLGNPELMRKMSASAQRFSRIDSAELIAREILKLGIH</sequence>
<evidence type="ECO:0000313" key="13">
    <source>
        <dbReference type="EMBL" id="QQG45291.1"/>
    </source>
</evidence>
<feature type="binding site" evidence="10">
    <location>
        <begin position="10"/>
        <end position="12"/>
    </location>
    <ligand>
        <name>UDP-N-acetyl-alpha-D-glucosamine</name>
        <dbReference type="ChEBI" id="CHEBI:57705"/>
    </ligand>
</feature>
<evidence type="ECO:0000256" key="2">
    <source>
        <dbReference type="ARBA" id="ARBA00022618"/>
    </source>
</evidence>
<evidence type="ECO:0000256" key="6">
    <source>
        <dbReference type="ARBA" id="ARBA00022984"/>
    </source>
</evidence>
<keyword evidence="9 10" id="KW-0961">Cell wall biogenesis/degradation</keyword>
<evidence type="ECO:0000256" key="1">
    <source>
        <dbReference type="ARBA" id="ARBA00022475"/>
    </source>
</evidence>